<accession>A0A4R2QJS1</accession>
<evidence type="ECO:0000313" key="7">
    <source>
        <dbReference type="Proteomes" id="UP000294911"/>
    </source>
</evidence>
<proteinExistence type="predicted"/>
<dbReference type="PANTHER" id="PTHR47506">
    <property type="entry name" value="TRANSCRIPTIONAL REGULATORY PROTEIN"/>
    <property type="match status" value="1"/>
</dbReference>
<protein>
    <submittedName>
        <fullName evidence="6">TetR family transcriptional regulator</fullName>
    </submittedName>
</protein>
<evidence type="ECO:0000256" key="1">
    <source>
        <dbReference type="ARBA" id="ARBA00023015"/>
    </source>
</evidence>
<dbReference type="EMBL" id="SLXQ01000012">
    <property type="protein sequence ID" value="TCP47281.1"/>
    <property type="molecule type" value="Genomic_DNA"/>
</dbReference>
<gene>
    <name evidence="6" type="ORF">EV191_11276</name>
</gene>
<reference evidence="6 7" key="1">
    <citation type="submission" date="2019-03" db="EMBL/GenBank/DDBJ databases">
        <title>Genomic Encyclopedia of Type Strains, Phase IV (KMG-IV): sequencing the most valuable type-strain genomes for metagenomic binning, comparative biology and taxonomic classification.</title>
        <authorList>
            <person name="Goeker M."/>
        </authorList>
    </citation>
    <scope>NUCLEOTIDE SEQUENCE [LARGE SCALE GENOMIC DNA]</scope>
    <source>
        <strain evidence="6 7">DSM 45765</strain>
    </source>
</reference>
<dbReference type="PRINTS" id="PR00455">
    <property type="entry name" value="HTHTETR"/>
</dbReference>
<evidence type="ECO:0000256" key="3">
    <source>
        <dbReference type="ARBA" id="ARBA00023163"/>
    </source>
</evidence>
<keyword evidence="7" id="KW-1185">Reference proteome</keyword>
<feature type="DNA-binding region" description="H-T-H motif" evidence="4">
    <location>
        <begin position="32"/>
        <end position="51"/>
    </location>
</feature>
<dbReference type="OrthoDB" id="9805134at2"/>
<dbReference type="GO" id="GO:0003677">
    <property type="term" value="F:DNA binding"/>
    <property type="evidence" value="ECO:0007669"/>
    <property type="project" value="UniProtKB-UniRule"/>
</dbReference>
<evidence type="ECO:0000313" key="6">
    <source>
        <dbReference type="EMBL" id="TCP47281.1"/>
    </source>
</evidence>
<feature type="domain" description="HTH tetR-type" evidence="5">
    <location>
        <begin position="9"/>
        <end position="69"/>
    </location>
</feature>
<dbReference type="SUPFAM" id="SSF48498">
    <property type="entry name" value="Tetracyclin repressor-like, C-terminal domain"/>
    <property type="match status" value="1"/>
</dbReference>
<dbReference type="AlphaFoldDB" id="A0A4R2QJS1"/>
<dbReference type="PROSITE" id="PS01081">
    <property type="entry name" value="HTH_TETR_1"/>
    <property type="match status" value="1"/>
</dbReference>
<keyword evidence="1" id="KW-0805">Transcription regulation</keyword>
<dbReference type="RefSeq" id="WP_132879228.1">
    <property type="nucleotide sequence ID" value="NZ_SLXQ01000012.1"/>
</dbReference>
<sequence>MSPAGRPRKFDEKRVLNAAMETFWEYGYEATSLAQLREATGLSSASLYGAFNSKAELFRRAVEHYIEGPGQVAELSLREGSAADVLEAMLLDSIAMQSEASHPTGCLVALSAVVGADSEDSAAARVAVQLRRRADRDRITACVRAGISDRSLRQDLDPLSASAAVHTFLLGISTQLRDGVAADQLRQATSMLLAQMRSR</sequence>
<dbReference type="Pfam" id="PF00440">
    <property type="entry name" value="TetR_N"/>
    <property type="match status" value="1"/>
</dbReference>
<evidence type="ECO:0000256" key="4">
    <source>
        <dbReference type="PROSITE-ProRule" id="PRU00335"/>
    </source>
</evidence>
<name>A0A4R2QJS1_9PSEU</name>
<keyword evidence="2 4" id="KW-0238">DNA-binding</keyword>
<dbReference type="InterPro" id="IPR023772">
    <property type="entry name" value="DNA-bd_HTH_TetR-type_CS"/>
</dbReference>
<evidence type="ECO:0000259" key="5">
    <source>
        <dbReference type="PROSITE" id="PS50977"/>
    </source>
</evidence>
<keyword evidence="3" id="KW-0804">Transcription</keyword>
<comment type="caution">
    <text evidence="6">The sequence shown here is derived from an EMBL/GenBank/DDBJ whole genome shotgun (WGS) entry which is preliminary data.</text>
</comment>
<organism evidence="6 7">
    <name type="scientific">Tamaricihabitans halophyticus</name>
    <dbReference type="NCBI Taxonomy" id="1262583"/>
    <lineage>
        <taxon>Bacteria</taxon>
        <taxon>Bacillati</taxon>
        <taxon>Actinomycetota</taxon>
        <taxon>Actinomycetes</taxon>
        <taxon>Pseudonocardiales</taxon>
        <taxon>Pseudonocardiaceae</taxon>
        <taxon>Tamaricihabitans</taxon>
    </lineage>
</organism>
<evidence type="ECO:0000256" key="2">
    <source>
        <dbReference type="ARBA" id="ARBA00023125"/>
    </source>
</evidence>
<dbReference type="PANTHER" id="PTHR47506:SF1">
    <property type="entry name" value="HTH-TYPE TRANSCRIPTIONAL REGULATOR YJDC"/>
    <property type="match status" value="1"/>
</dbReference>
<dbReference type="InterPro" id="IPR009057">
    <property type="entry name" value="Homeodomain-like_sf"/>
</dbReference>
<dbReference type="PROSITE" id="PS50977">
    <property type="entry name" value="HTH_TETR_2"/>
    <property type="match status" value="1"/>
</dbReference>
<dbReference type="Gene3D" id="1.10.10.60">
    <property type="entry name" value="Homeodomain-like"/>
    <property type="match status" value="1"/>
</dbReference>
<dbReference type="Gene3D" id="1.10.357.10">
    <property type="entry name" value="Tetracycline Repressor, domain 2"/>
    <property type="match status" value="1"/>
</dbReference>
<dbReference type="SUPFAM" id="SSF46689">
    <property type="entry name" value="Homeodomain-like"/>
    <property type="match status" value="1"/>
</dbReference>
<dbReference type="InterPro" id="IPR001647">
    <property type="entry name" value="HTH_TetR"/>
</dbReference>
<dbReference type="Proteomes" id="UP000294911">
    <property type="component" value="Unassembled WGS sequence"/>
</dbReference>
<dbReference type="InterPro" id="IPR036271">
    <property type="entry name" value="Tet_transcr_reg_TetR-rel_C_sf"/>
</dbReference>